<protein>
    <submittedName>
        <fullName evidence="2">Uncharacterized protein</fullName>
    </submittedName>
</protein>
<proteinExistence type="predicted"/>
<keyword evidence="3" id="KW-1185">Reference proteome</keyword>
<name>A0A0C5C426_HEYCO</name>
<dbReference type="AlphaFoldDB" id="A0A0C5C426"/>
<accession>A0A0C5C426</accession>
<evidence type="ECO:0000313" key="2">
    <source>
        <dbReference type="EMBL" id="KWZ85660.1"/>
    </source>
</evidence>
<evidence type="ECO:0000313" key="1">
    <source>
        <dbReference type="EMBL" id="AJO21369.1"/>
    </source>
</evidence>
<sequence length="96" mass="10650">MGMAKYMSRLSGIAFEGDFTHHSIGIISLFLLGDKEISTAAKAEKMGKKYRQITCTSGSRSKGWKNAVFVKRNDAHVLNLFFLPGIAQLEKQAEQV</sequence>
<evidence type="ECO:0000313" key="4">
    <source>
        <dbReference type="Proteomes" id="UP000070376"/>
    </source>
</evidence>
<dbReference type="EMBL" id="CP010525">
    <property type="protein sequence ID" value="AJO21369.1"/>
    <property type="molecule type" value="Genomic_DNA"/>
</dbReference>
<dbReference type="Proteomes" id="UP000032024">
    <property type="component" value="Chromosome"/>
</dbReference>
<evidence type="ECO:0000313" key="3">
    <source>
        <dbReference type="Proteomes" id="UP000032024"/>
    </source>
</evidence>
<reference evidence="4" key="4">
    <citation type="submission" date="2016-01" db="EMBL/GenBank/DDBJ databases">
        <authorList>
            <person name="Mitreva M."/>
            <person name="Pepin K.H."/>
            <person name="Mihindukulasuriya K.A."/>
            <person name="Fulton R."/>
            <person name="Fronick C."/>
            <person name="O'Laughlin M."/>
            <person name="Miner T."/>
            <person name="Herter B."/>
            <person name="Rosa B.A."/>
            <person name="Cordes M."/>
            <person name="Tomlinson C."/>
            <person name="Wollam A."/>
            <person name="Palsikar V.B."/>
            <person name="Mardis E.R."/>
            <person name="Wilson R.K."/>
        </authorList>
    </citation>
    <scope>NUCLEOTIDE SEQUENCE [LARGE SCALE GENOMIC DNA]</scope>
    <source>
        <strain evidence="4">GED7749B</strain>
    </source>
</reference>
<organism evidence="2 4">
    <name type="scientific">Heyndrickxia coagulans</name>
    <name type="common">Weizmannia coagulans</name>
    <dbReference type="NCBI Taxonomy" id="1398"/>
    <lineage>
        <taxon>Bacteria</taxon>
        <taxon>Bacillati</taxon>
        <taxon>Bacillota</taxon>
        <taxon>Bacilli</taxon>
        <taxon>Bacillales</taxon>
        <taxon>Bacillaceae</taxon>
        <taxon>Heyndrickxia</taxon>
    </lineage>
</organism>
<reference evidence="1" key="1">
    <citation type="submission" date="2015-01" db="EMBL/GenBank/DDBJ databases">
        <title>Comparative genome analysis of Bacillus coagulans HM-08, Clostridium butyricum HM-68, Bacillus subtilis HM-66 and Bacillus licheniformis BL-09.</title>
        <authorList>
            <person name="Zhang H."/>
        </authorList>
    </citation>
    <scope>NUCLEOTIDE SEQUENCE [LARGE SCALE GENOMIC DNA]</scope>
    <source>
        <strain evidence="1">HM-08</strain>
    </source>
</reference>
<gene>
    <name evidence="2" type="ORF">HMPREF3213_00320</name>
    <name evidence="1" type="ORF">SB48_HM08orf00881</name>
</gene>
<dbReference type="STRING" id="1398.AB434_0600"/>
<reference evidence="3" key="2">
    <citation type="submission" date="2015-01" db="EMBL/GenBank/DDBJ databases">
        <title>Comparative genome analysis of Bacillus coagulans HM-08, Clostridium butyricum HM-68, Bacillus subtilis HM-66 and Bacillus paralicheniformis BL-09.</title>
        <authorList>
            <person name="Zhang H."/>
        </authorList>
    </citation>
    <scope>NUCLEOTIDE SEQUENCE [LARGE SCALE GENOMIC DNA]</scope>
    <source>
        <strain evidence="3">HM-08</strain>
    </source>
</reference>
<dbReference type="EMBL" id="LRPN01000013">
    <property type="protein sequence ID" value="KWZ85660.1"/>
    <property type="molecule type" value="Genomic_DNA"/>
</dbReference>
<dbReference type="PATRIC" id="fig|1398.18.peg.592"/>
<dbReference type="Proteomes" id="UP000070376">
    <property type="component" value="Unassembled WGS sequence"/>
</dbReference>
<reference evidence="2" key="3">
    <citation type="submission" date="2016-01" db="EMBL/GenBank/DDBJ databases">
        <authorList>
            <person name="Oliw E.H."/>
        </authorList>
    </citation>
    <scope>NUCLEOTIDE SEQUENCE [LARGE SCALE GENOMIC DNA]</scope>
    <source>
        <strain evidence="2">GED7749B</strain>
    </source>
</reference>